<evidence type="ECO:0000313" key="1">
    <source>
        <dbReference type="EMBL" id="ETR67470.1"/>
    </source>
</evidence>
<accession>A0A1V1NY07</accession>
<proteinExistence type="predicted"/>
<feature type="non-terminal residue" evidence="1">
    <location>
        <position position="1"/>
    </location>
</feature>
<organism evidence="1 2">
    <name type="scientific">Candidatus Magnetoglobus multicellularis str. Araruama</name>
    <dbReference type="NCBI Taxonomy" id="890399"/>
    <lineage>
        <taxon>Bacteria</taxon>
        <taxon>Pseudomonadati</taxon>
        <taxon>Thermodesulfobacteriota</taxon>
        <taxon>Desulfobacteria</taxon>
        <taxon>Desulfobacterales</taxon>
        <taxon>Desulfobacteraceae</taxon>
        <taxon>Candidatus Magnetoglobus</taxon>
    </lineage>
</organism>
<protein>
    <submittedName>
        <fullName evidence="1">Uncharacterized protein</fullName>
    </submittedName>
</protein>
<dbReference type="Proteomes" id="UP000189670">
    <property type="component" value="Unassembled WGS sequence"/>
</dbReference>
<dbReference type="AlphaFoldDB" id="A0A1V1NY07"/>
<comment type="caution">
    <text evidence="1">The sequence shown here is derived from an EMBL/GenBank/DDBJ whole genome shotgun (WGS) entry which is preliminary data.</text>
</comment>
<gene>
    <name evidence="1" type="ORF">OMM_11561</name>
</gene>
<dbReference type="EMBL" id="ATBP01001365">
    <property type="protein sequence ID" value="ETR67470.1"/>
    <property type="molecule type" value="Genomic_DNA"/>
</dbReference>
<name>A0A1V1NY07_9BACT</name>
<evidence type="ECO:0000313" key="2">
    <source>
        <dbReference type="Proteomes" id="UP000189670"/>
    </source>
</evidence>
<reference evidence="2" key="1">
    <citation type="submission" date="2012-11" db="EMBL/GenBank/DDBJ databases">
        <authorList>
            <person name="Lucero-Rivera Y.E."/>
            <person name="Tovar-Ramirez D."/>
        </authorList>
    </citation>
    <scope>NUCLEOTIDE SEQUENCE [LARGE SCALE GENOMIC DNA]</scope>
    <source>
        <strain evidence="2">Araruama</strain>
    </source>
</reference>
<sequence length="86" mass="9779">LHINESLTVKEKAYIADDLVVDDSILANNIITANNYFKFPFSDSHLNYEGATDDDNEHHVYTHDPTQDRYAYLPDATGTFCAKEKP</sequence>